<dbReference type="GO" id="GO:0003723">
    <property type="term" value="F:RNA binding"/>
    <property type="evidence" value="ECO:0007669"/>
    <property type="project" value="InterPro"/>
</dbReference>
<comment type="caution">
    <text evidence="2">The sequence shown here is derived from an EMBL/GenBank/DDBJ whole genome shotgun (WGS) entry which is preliminary data.</text>
</comment>
<dbReference type="EMBL" id="JAVHJS010000006">
    <property type="protein sequence ID" value="KAK2854561.1"/>
    <property type="molecule type" value="Genomic_DNA"/>
</dbReference>
<accession>A0AA88NAA1</accession>
<proteinExistence type="predicted"/>
<keyword evidence="3" id="KW-1185">Reference proteome</keyword>
<reference evidence="2" key="1">
    <citation type="submission" date="2023-08" db="EMBL/GenBank/DDBJ databases">
        <title>Pelteobagrus vachellii genome.</title>
        <authorList>
            <person name="Liu H."/>
        </authorList>
    </citation>
    <scope>NUCLEOTIDE SEQUENCE</scope>
    <source>
        <strain evidence="2">PRFRI_2022a</strain>
        <tissue evidence="2">Muscle</tissue>
    </source>
</reference>
<dbReference type="InterPro" id="IPR000504">
    <property type="entry name" value="RRM_dom"/>
</dbReference>
<dbReference type="InterPro" id="IPR035979">
    <property type="entry name" value="RBD_domain_sf"/>
</dbReference>
<evidence type="ECO:0000313" key="2">
    <source>
        <dbReference type="EMBL" id="KAK2854561.1"/>
    </source>
</evidence>
<dbReference type="SUPFAM" id="SSF54928">
    <property type="entry name" value="RNA-binding domain, RBD"/>
    <property type="match status" value="1"/>
</dbReference>
<dbReference type="Pfam" id="PF00076">
    <property type="entry name" value="RRM_1"/>
    <property type="match status" value="1"/>
</dbReference>
<dbReference type="Proteomes" id="UP001187315">
    <property type="component" value="Unassembled WGS sequence"/>
</dbReference>
<evidence type="ECO:0000313" key="3">
    <source>
        <dbReference type="Proteomes" id="UP001187315"/>
    </source>
</evidence>
<gene>
    <name evidence="2" type="ORF">Q7C36_006430</name>
</gene>
<sequence length="132" mass="14640">MNPDFVIAALYVGDLHPDVMKPMLVKKFSPAGHIHSVRLCRDRMTISSLGYACTVSTAIQTIQNTGEWYGNVNFELTLSSEAADLVKQMLNGKLLNGIFGLCNGPYRNSNHNELLNIHLLFLLPIVYTKATC</sequence>
<organism evidence="2 3">
    <name type="scientific">Tachysurus vachellii</name>
    <name type="common">Darkbarbel catfish</name>
    <name type="synonym">Pelteobagrus vachellii</name>
    <dbReference type="NCBI Taxonomy" id="175792"/>
    <lineage>
        <taxon>Eukaryota</taxon>
        <taxon>Metazoa</taxon>
        <taxon>Chordata</taxon>
        <taxon>Craniata</taxon>
        <taxon>Vertebrata</taxon>
        <taxon>Euteleostomi</taxon>
        <taxon>Actinopterygii</taxon>
        <taxon>Neopterygii</taxon>
        <taxon>Teleostei</taxon>
        <taxon>Ostariophysi</taxon>
        <taxon>Siluriformes</taxon>
        <taxon>Bagridae</taxon>
        <taxon>Tachysurus</taxon>
    </lineage>
</organism>
<dbReference type="Gene3D" id="3.30.70.330">
    <property type="match status" value="1"/>
</dbReference>
<dbReference type="InterPro" id="IPR012677">
    <property type="entry name" value="Nucleotide-bd_a/b_plait_sf"/>
</dbReference>
<feature type="domain" description="RRM" evidence="1">
    <location>
        <begin position="10"/>
        <end position="52"/>
    </location>
</feature>
<protein>
    <recommendedName>
        <fullName evidence="1">RRM domain-containing protein</fullName>
    </recommendedName>
</protein>
<evidence type="ECO:0000259" key="1">
    <source>
        <dbReference type="Pfam" id="PF00076"/>
    </source>
</evidence>
<name>A0AA88NAA1_TACVA</name>
<dbReference type="AlphaFoldDB" id="A0AA88NAA1"/>